<organism evidence="1 2">
    <name type="scientific">Oceanococcus atlanticus</name>
    <dbReference type="NCBI Taxonomy" id="1317117"/>
    <lineage>
        <taxon>Bacteria</taxon>
        <taxon>Pseudomonadati</taxon>
        <taxon>Pseudomonadota</taxon>
        <taxon>Gammaproteobacteria</taxon>
        <taxon>Chromatiales</taxon>
        <taxon>Oceanococcaceae</taxon>
        <taxon>Oceanococcus</taxon>
    </lineage>
</organism>
<dbReference type="STRING" id="1317117.ATO7_05765"/>
<dbReference type="Proteomes" id="UP000192342">
    <property type="component" value="Unassembled WGS sequence"/>
</dbReference>
<proteinExistence type="predicted"/>
<comment type="caution">
    <text evidence="1">The sequence shown here is derived from an EMBL/GenBank/DDBJ whole genome shotgun (WGS) entry which is preliminary data.</text>
</comment>
<evidence type="ECO:0008006" key="3">
    <source>
        <dbReference type="Google" id="ProtNLM"/>
    </source>
</evidence>
<dbReference type="EMBL" id="AQQV01000001">
    <property type="protein sequence ID" value="ORE89362.1"/>
    <property type="molecule type" value="Genomic_DNA"/>
</dbReference>
<evidence type="ECO:0000313" key="2">
    <source>
        <dbReference type="Proteomes" id="UP000192342"/>
    </source>
</evidence>
<accession>A0A1Y1SI49</accession>
<gene>
    <name evidence="1" type="ORF">ATO7_05765</name>
</gene>
<sequence length="110" mass="12135">MSQSEFDQDRLAQSIREALDEQVAEPDELTRARLRAARYRALDHMQAQAAPWWSLLWSRWSAAAAGATCAVLLAWQMQVGTPAGEGVHQAEDAALIADLDLVMWLEDGGV</sequence>
<keyword evidence="2" id="KW-1185">Reference proteome</keyword>
<protein>
    <recommendedName>
        <fullName evidence="3">DUF3619 family protein</fullName>
    </recommendedName>
</protein>
<dbReference type="AlphaFoldDB" id="A0A1Y1SI49"/>
<name>A0A1Y1SI49_9GAMM</name>
<reference evidence="1 2" key="1">
    <citation type="submission" date="2013-04" db="EMBL/GenBank/DDBJ databases">
        <title>Oceanococcus atlanticus 22II-S10r2 Genome Sequencing.</title>
        <authorList>
            <person name="Lai Q."/>
            <person name="Li G."/>
            <person name="Shao Z."/>
        </authorList>
    </citation>
    <scope>NUCLEOTIDE SEQUENCE [LARGE SCALE GENOMIC DNA]</scope>
    <source>
        <strain evidence="1 2">22II-S10r2</strain>
    </source>
</reference>
<dbReference type="RefSeq" id="WP_083560402.1">
    <property type="nucleotide sequence ID" value="NZ_AQQV01000001.1"/>
</dbReference>
<evidence type="ECO:0000313" key="1">
    <source>
        <dbReference type="EMBL" id="ORE89362.1"/>
    </source>
</evidence>